<dbReference type="KEGG" id="rdp:RD2015_4438"/>
<gene>
    <name evidence="1" type="ORF">RD2015_4438</name>
</gene>
<name>A0A0U3LL76_9BURK</name>
<evidence type="ECO:0000313" key="1">
    <source>
        <dbReference type="EMBL" id="ALV08879.1"/>
    </source>
</evidence>
<proteinExistence type="predicted"/>
<reference evidence="1 2" key="1">
    <citation type="submission" date="2015-12" db="EMBL/GenBank/DDBJ databases">
        <title>Complete genome of Roseateles depolymerans KCTC 42856.</title>
        <authorList>
            <person name="Kim K.M."/>
        </authorList>
    </citation>
    <scope>NUCLEOTIDE SEQUENCE [LARGE SCALE GENOMIC DNA]</scope>
    <source>
        <strain evidence="1 2">KCTC 42856</strain>
    </source>
</reference>
<dbReference type="STRING" id="76731.RD2015_4438"/>
<dbReference type="EMBL" id="CP013729">
    <property type="protein sequence ID" value="ALV08879.1"/>
    <property type="molecule type" value="Genomic_DNA"/>
</dbReference>
<dbReference type="Proteomes" id="UP000060699">
    <property type="component" value="Chromosome"/>
</dbReference>
<evidence type="ECO:0000313" key="2">
    <source>
        <dbReference type="Proteomes" id="UP000060699"/>
    </source>
</evidence>
<sequence>MTVPISIPRIAALLLAGWMAGCSPALDWREVAPEGAGVKLMFPCKPERESRAQPGPSGRPMEVQTASCKAKGGQYSLTWVDLGDATQVPAAAQRMRDRMAQLLTPGEAAPLNLRGLTPVLATGQQRFSARPGGPVQQVRQAVFARGTHVYQLLQQTSKPDEEAWDVFVSSVVLGPQ</sequence>
<accession>A0A0U3LL76</accession>
<dbReference type="AlphaFoldDB" id="A0A0U3LL76"/>
<protein>
    <submittedName>
        <fullName evidence="1">Uncharacterized protein</fullName>
    </submittedName>
</protein>
<keyword evidence="2" id="KW-1185">Reference proteome</keyword>
<dbReference type="RefSeq" id="WP_058936753.1">
    <property type="nucleotide sequence ID" value="NZ_CP013729.1"/>
</dbReference>
<organism evidence="1 2">
    <name type="scientific">Roseateles depolymerans</name>
    <dbReference type="NCBI Taxonomy" id="76731"/>
    <lineage>
        <taxon>Bacteria</taxon>
        <taxon>Pseudomonadati</taxon>
        <taxon>Pseudomonadota</taxon>
        <taxon>Betaproteobacteria</taxon>
        <taxon>Burkholderiales</taxon>
        <taxon>Sphaerotilaceae</taxon>
        <taxon>Roseateles</taxon>
    </lineage>
</organism>
<dbReference type="OrthoDB" id="9154310at2"/>